<comment type="caution">
    <text evidence="1">The sequence shown here is derived from an EMBL/GenBank/DDBJ whole genome shotgun (WGS) entry which is preliminary data.</text>
</comment>
<dbReference type="InterPro" id="IPR032675">
    <property type="entry name" value="LRR_dom_sf"/>
</dbReference>
<dbReference type="OrthoDB" id="2418021at2759"/>
<dbReference type="Gene3D" id="3.80.10.10">
    <property type="entry name" value="Ribonuclease Inhibitor"/>
    <property type="match status" value="1"/>
</dbReference>
<name>A0A9P6UN39_9FUNG</name>
<dbReference type="EMBL" id="JAAAIN010000505">
    <property type="protein sequence ID" value="KAG0313588.1"/>
    <property type="molecule type" value="Genomic_DNA"/>
</dbReference>
<protein>
    <submittedName>
        <fullName evidence="1">Uncharacterized protein</fullName>
    </submittedName>
</protein>
<evidence type="ECO:0000313" key="1">
    <source>
        <dbReference type="EMBL" id="KAG0313588.1"/>
    </source>
</evidence>
<dbReference type="Proteomes" id="UP000823405">
    <property type="component" value="Unassembled WGS sequence"/>
</dbReference>
<dbReference type="AlphaFoldDB" id="A0A9P6UN39"/>
<keyword evidence="2" id="KW-1185">Reference proteome</keyword>
<organism evidence="1 2">
    <name type="scientific">Linnemannia gamsii</name>
    <dbReference type="NCBI Taxonomy" id="64522"/>
    <lineage>
        <taxon>Eukaryota</taxon>
        <taxon>Fungi</taxon>
        <taxon>Fungi incertae sedis</taxon>
        <taxon>Mucoromycota</taxon>
        <taxon>Mortierellomycotina</taxon>
        <taxon>Mortierellomycetes</taxon>
        <taxon>Mortierellales</taxon>
        <taxon>Mortierellaceae</taxon>
        <taxon>Linnemannia</taxon>
    </lineage>
</organism>
<dbReference type="SUPFAM" id="SSF52047">
    <property type="entry name" value="RNI-like"/>
    <property type="match status" value="1"/>
</dbReference>
<accession>A0A9P6UN39</accession>
<reference evidence="1" key="1">
    <citation type="journal article" date="2020" name="Fungal Divers.">
        <title>Resolving the Mortierellaceae phylogeny through synthesis of multi-gene phylogenetics and phylogenomics.</title>
        <authorList>
            <person name="Vandepol N."/>
            <person name="Liber J."/>
            <person name="Desiro A."/>
            <person name="Na H."/>
            <person name="Kennedy M."/>
            <person name="Barry K."/>
            <person name="Grigoriev I.V."/>
            <person name="Miller A.N."/>
            <person name="O'Donnell K."/>
            <person name="Stajich J.E."/>
            <person name="Bonito G."/>
        </authorList>
    </citation>
    <scope>NUCLEOTIDE SEQUENCE</scope>
    <source>
        <strain evidence="1">NVP60</strain>
    </source>
</reference>
<proteinExistence type="predicted"/>
<evidence type="ECO:0000313" key="2">
    <source>
        <dbReference type="Proteomes" id="UP000823405"/>
    </source>
</evidence>
<gene>
    <name evidence="1" type="ORF">BGZ97_010077</name>
</gene>
<sequence length="407" mass="46683">MIDHDDEYQLAVEIERRLPPFVALRELVLLSADIHINPANIALLARCPNLKRLELESPDECAVRYLTDAILAFCPNLVELVWGGEHDYADELVEGLLRSSRLGWRVLRLPYMDNFGASSYNVVMENAKTLEELHLHKWGDVTKEILHDWFLNFVCSAENLRRLTGHQHGERRARDTAVEVHAYDAFMKYVDEDGGNCKWALGPKVESLQMQIVGIPRPDVVCREDGTPLRDEVFGKESGDGRRYEIQRYIYEQLAKMTGLQELVLGLIVIDRDDLTRYGINDSVYSKMASLTDLEDDLKCEWEMIKLFNYQCLEFSLESGLELLEEMKKLRVLDVTSTAHRIGVPELEWMRVHWPRLKEVRGLASERRWAGEGEDGMAVHAAVEEWMAVHPNGIGSSYAEADNGLRR</sequence>